<dbReference type="Proteomes" id="UP001279012">
    <property type="component" value="Unassembled WGS sequence"/>
</dbReference>
<evidence type="ECO:0000313" key="2">
    <source>
        <dbReference type="Proteomes" id="UP001279012"/>
    </source>
</evidence>
<evidence type="ECO:0000313" key="1">
    <source>
        <dbReference type="EMBL" id="MDX7019207.1"/>
    </source>
</evidence>
<sequence length="62" mass="7141">MITLCKTCGTAYDEQPKNCPICDDERQYVPVTGQAWTDFDSLTTTHTNKWQQLEPQLFSIKT</sequence>
<feature type="non-terminal residue" evidence="1">
    <location>
        <position position="62"/>
    </location>
</feature>
<dbReference type="PANTHER" id="PTHR36839:SF1">
    <property type="entry name" value="METALLO-BETA-LACTAMASE FAMILY PROTEIN (AFU_ORTHOLOGUE AFUA_5G12770)"/>
    <property type="match status" value="1"/>
</dbReference>
<gene>
    <name evidence="1" type="ORF">SJ059_32810</name>
</gene>
<protein>
    <submittedName>
        <fullName evidence="1">MBL fold metallo-hydrolase</fullName>
    </submittedName>
</protein>
<reference evidence="1" key="1">
    <citation type="submission" date="2023-11" db="EMBL/GenBank/DDBJ databases">
        <title>Detection of rare carbapenemases in Enterobacterales - comparison of two colorimetric and two CIM-based carbapenemase assays.</title>
        <authorList>
            <person name="Schaffarczyk L."/>
            <person name="Noster J."/>
            <person name="Stelzer Y."/>
            <person name="Sattler J."/>
            <person name="Gatermann S."/>
            <person name="Hamprecht A."/>
        </authorList>
    </citation>
    <scope>NUCLEOTIDE SEQUENCE</scope>
    <source>
        <strain evidence="1">CIM-Cont-037</strain>
    </source>
</reference>
<proteinExistence type="predicted"/>
<dbReference type="EMBL" id="JAWZZT010001798">
    <property type="protein sequence ID" value="MDX7019207.1"/>
    <property type="molecule type" value="Genomic_DNA"/>
</dbReference>
<dbReference type="AlphaFoldDB" id="A0AAW9EE71"/>
<dbReference type="PANTHER" id="PTHR36839">
    <property type="entry name" value="METALLO-BETA-LACTAMASE FAMILY PROTEIN (AFU_ORTHOLOGUE AFUA_5G12770)"/>
    <property type="match status" value="1"/>
</dbReference>
<organism evidence="1 2">
    <name type="scientific">Klebsiella aerogenes</name>
    <name type="common">Enterobacter aerogenes</name>
    <dbReference type="NCBI Taxonomy" id="548"/>
    <lineage>
        <taxon>Bacteria</taxon>
        <taxon>Pseudomonadati</taxon>
        <taxon>Pseudomonadota</taxon>
        <taxon>Gammaproteobacteria</taxon>
        <taxon>Enterobacterales</taxon>
        <taxon>Enterobacteriaceae</taxon>
        <taxon>Klebsiella/Raoultella group</taxon>
        <taxon>Klebsiella</taxon>
    </lineage>
</organism>
<accession>A0AAW9EE71</accession>
<comment type="caution">
    <text evidence="1">The sequence shown here is derived from an EMBL/GenBank/DDBJ whole genome shotgun (WGS) entry which is preliminary data.</text>
</comment>
<name>A0AAW9EE71_KLEAE</name>